<dbReference type="InterPro" id="IPR039425">
    <property type="entry name" value="RNA_pol_sigma-70-like"/>
</dbReference>
<evidence type="ECO:0000313" key="8">
    <source>
        <dbReference type="EMBL" id="RGE73934.1"/>
    </source>
</evidence>
<dbReference type="InterPro" id="IPR007627">
    <property type="entry name" value="RNA_pol_sigma70_r2"/>
</dbReference>
<protein>
    <submittedName>
        <fullName evidence="8">Sigma-70 family RNA polymerase sigma factor</fullName>
    </submittedName>
</protein>
<dbReference type="Gene3D" id="1.10.10.10">
    <property type="entry name" value="Winged helix-like DNA-binding domain superfamily/Winged helix DNA-binding domain"/>
    <property type="match status" value="1"/>
</dbReference>
<dbReference type="EMBL" id="QVLV01000002">
    <property type="protein sequence ID" value="RGE64161.1"/>
    <property type="molecule type" value="Genomic_DNA"/>
</dbReference>
<dbReference type="GO" id="GO:0016987">
    <property type="term" value="F:sigma factor activity"/>
    <property type="evidence" value="ECO:0007669"/>
    <property type="project" value="UniProtKB-KW"/>
</dbReference>
<comment type="caution">
    <text evidence="8">The sequence shown here is derived from an EMBL/GenBank/DDBJ whole genome shotgun (WGS) entry which is preliminary data.</text>
</comment>
<reference evidence="8 10" key="1">
    <citation type="submission" date="2018-08" db="EMBL/GenBank/DDBJ databases">
        <title>A genome reference for cultivated species of the human gut microbiota.</title>
        <authorList>
            <person name="Zou Y."/>
            <person name="Xue W."/>
            <person name="Luo G."/>
        </authorList>
    </citation>
    <scope>NUCLEOTIDE SEQUENCE [LARGE SCALE GENOMIC DNA]</scope>
    <source>
        <strain evidence="8 10">AF26-4BH</strain>
        <strain evidence="7">TF05-5AC</strain>
    </source>
</reference>
<dbReference type="InterPro" id="IPR013249">
    <property type="entry name" value="RNA_pol_sigma70_r4_t2"/>
</dbReference>
<feature type="domain" description="RNA polymerase sigma factor 70 region 4 type 2" evidence="6">
    <location>
        <begin position="79"/>
        <end position="128"/>
    </location>
</feature>
<dbReference type="Gene3D" id="1.10.1740.10">
    <property type="match status" value="1"/>
</dbReference>
<accession>A0A3E3J3M7</accession>
<dbReference type="PANTHER" id="PTHR43133">
    <property type="entry name" value="RNA POLYMERASE ECF-TYPE SIGMA FACTO"/>
    <property type="match status" value="1"/>
</dbReference>
<evidence type="ECO:0000256" key="1">
    <source>
        <dbReference type="ARBA" id="ARBA00010641"/>
    </source>
</evidence>
<dbReference type="AlphaFoldDB" id="A0A3E3J3M7"/>
<keyword evidence="2" id="KW-0805">Transcription regulation</keyword>
<organism evidence="8 10">
    <name type="scientific">Eisenbergiella massiliensis</name>
    <dbReference type="NCBI Taxonomy" id="1720294"/>
    <lineage>
        <taxon>Bacteria</taxon>
        <taxon>Bacillati</taxon>
        <taxon>Bacillota</taxon>
        <taxon>Clostridia</taxon>
        <taxon>Lachnospirales</taxon>
        <taxon>Lachnospiraceae</taxon>
        <taxon>Eisenbergiella</taxon>
    </lineage>
</organism>
<dbReference type="Pfam" id="PF04542">
    <property type="entry name" value="Sigma70_r2"/>
    <property type="match status" value="1"/>
</dbReference>
<dbReference type="PANTHER" id="PTHR43133:SF51">
    <property type="entry name" value="RNA POLYMERASE SIGMA FACTOR"/>
    <property type="match status" value="1"/>
</dbReference>
<feature type="domain" description="RNA polymerase sigma-70 region 2" evidence="5">
    <location>
        <begin position="2"/>
        <end position="60"/>
    </location>
</feature>
<dbReference type="CDD" id="cd06171">
    <property type="entry name" value="Sigma70_r4"/>
    <property type="match status" value="1"/>
</dbReference>
<evidence type="ECO:0000313" key="9">
    <source>
        <dbReference type="Proteomes" id="UP000260812"/>
    </source>
</evidence>
<dbReference type="GO" id="GO:0006352">
    <property type="term" value="P:DNA-templated transcription initiation"/>
    <property type="evidence" value="ECO:0007669"/>
    <property type="project" value="InterPro"/>
</dbReference>
<proteinExistence type="inferred from homology"/>
<dbReference type="EMBL" id="QVLU01000002">
    <property type="protein sequence ID" value="RGE73934.1"/>
    <property type="molecule type" value="Genomic_DNA"/>
</dbReference>
<keyword evidence="9" id="KW-1185">Reference proteome</keyword>
<dbReference type="InterPro" id="IPR013325">
    <property type="entry name" value="RNA_pol_sigma_r2"/>
</dbReference>
<dbReference type="GO" id="GO:0003677">
    <property type="term" value="F:DNA binding"/>
    <property type="evidence" value="ECO:0007669"/>
    <property type="project" value="InterPro"/>
</dbReference>
<evidence type="ECO:0000313" key="7">
    <source>
        <dbReference type="EMBL" id="RGE64161.1"/>
    </source>
</evidence>
<dbReference type="InterPro" id="IPR036388">
    <property type="entry name" value="WH-like_DNA-bd_sf"/>
</dbReference>
<keyword evidence="3" id="KW-0731">Sigma factor</keyword>
<evidence type="ECO:0000256" key="2">
    <source>
        <dbReference type="ARBA" id="ARBA00023015"/>
    </source>
</evidence>
<dbReference type="NCBIfam" id="TIGR02937">
    <property type="entry name" value="sigma70-ECF"/>
    <property type="match status" value="1"/>
</dbReference>
<keyword evidence="4" id="KW-0804">Transcription</keyword>
<dbReference type="Proteomes" id="UP000261166">
    <property type="component" value="Unassembled WGS sequence"/>
</dbReference>
<dbReference type="Pfam" id="PF08281">
    <property type="entry name" value="Sigma70_r4_2"/>
    <property type="match status" value="1"/>
</dbReference>
<dbReference type="InterPro" id="IPR014284">
    <property type="entry name" value="RNA_pol_sigma-70_dom"/>
</dbReference>
<sequence length="136" mass="16274">MYRLSYGILQNEMDAEDAVGEAVIKAYEHLDSLREIDKFRQWIMMITANEAKHIFRKRKRVELTEDVSRYGMSQNDKHDELWDIILTLDEKYRSVIILFYYDQMKIKEISEILHITEGTVKSRMSRAKDILKKQLV</sequence>
<comment type="similarity">
    <text evidence="1">Belongs to the sigma-70 factor family. ECF subfamily.</text>
</comment>
<evidence type="ECO:0000259" key="5">
    <source>
        <dbReference type="Pfam" id="PF04542"/>
    </source>
</evidence>
<name>A0A3E3J3M7_9FIRM</name>
<dbReference type="InterPro" id="IPR013324">
    <property type="entry name" value="RNA_pol_sigma_r3/r4-like"/>
</dbReference>
<evidence type="ECO:0000259" key="6">
    <source>
        <dbReference type="Pfam" id="PF08281"/>
    </source>
</evidence>
<evidence type="ECO:0000313" key="10">
    <source>
        <dbReference type="Proteomes" id="UP000261166"/>
    </source>
</evidence>
<dbReference type="SUPFAM" id="SSF88946">
    <property type="entry name" value="Sigma2 domain of RNA polymerase sigma factors"/>
    <property type="match status" value="1"/>
</dbReference>
<evidence type="ECO:0000256" key="4">
    <source>
        <dbReference type="ARBA" id="ARBA00023163"/>
    </source>
</evidence>
<gene>
    <name evidence="8" type="ORF">DWY69_02255</name>
    <name evidence="7" type="ORF">DXC51_03555</name>
</gene>
<dbReference type="Proteomes" id="UP000260812">
    <property type="component" value="Unassembled WGS sequence"/>
</dbReference>
<evidence type="ECO:0000256" key="3">
    <source>
        <dbReference type="ARBA" id="ARBA00023082"/>
    </source>
</evidence>
<dbReference type="SUPFAM" id="SSF88659">
    <property type="entry name" value="Sigma3 and sigma4 domains of RNA polymerase sigma factors"/>
    <property type="match status" value="1"/>
</dbReference>